<evidence type="ECO:0000313" key="1">
    <source>
        <dbReference type="EMBL" id="SQC05713.1"/>
    </source>
</evidence>
<reference evidence="1 2" key="1">
    <citation type="submission" date="2018-06" db="EMBL/GenBank/DDBJ databases">
        <authorList>
            <consortium name="Pathogen Informatics"/>
            <person name="Doyle S."/>
        </authorList>
    </citation>
    <scope>NUCLEOTIDE SEQUENCE [LARGE SCALE GENOMIC DNA]</scope>
    <source>
        <strain evidence="1 2">NCTC9128</strain>
    </source>
</reference>
<dbReference type="Proteomes" id="UP000251088">
    <property type="component" value="Unassembled WGS sequence"/>
</dbReference>
<sequence length="47" mass="5188">MTMRFTFVNADDAIDAINALKTGNHVDFSFIQQGNISLLKSINVTQS</sequence>
<name>A0A2X3BYB7_KLEPN</name>
<gene>
    <name evidence="1" type="primary">cusF_1</name>
    <name evidence="1" type="ORF">NCTC9128_00296</name>
</gene>
<proteinExistence type="predicted"/>
<dbReference type="AlphaFoldDB" id="A0A2X3BYB7"/>
<protein>
    <submittedName>
        <fullName evidence="1">Copper-binding protein</fullName>
    </submittedName>
</protein>
<evidence type="ECO:0000313" key="2">
    <source>
        <dbReference type="Proteomes" id="UP000251088"/>
    </source>
</evidence>
<organism evidence="1 2">
    <name type="scientific">Klebsiella pneumoniae</name>
    <dbReference type="NCBI Taxonomy" id="573"/>
    <lineage>
        <taxon>Bacteria</taxon>
        <taxon>Pseudomonadati</taxon>
        <taxon>Pseudomonadota</taxon>
        <taxon>Gammaproteobacteria</taxon>
        <taxon>Enterobacterales</taxon>
        <taxon>Enterobacteriaceae</taxon>
        <taxon>Klebsiella/Raoultella group</taxon>
        <taxon>Klebsiella</taxon>
        <taxon>Klebsiella pneumoniae complex</taxon>
    </lineage>
</organism>
<dbReference type="EMBL" id="UAWN01000002">
    <property type="protein sequence ID" value="SQC05713.1"/>
    <property type="molecule type" value="Genomic_DNA"/>
</dbReference>
<accession>A0A2X3BYB7</accession>